<dbReference type="EMBL" id="BK003812">
    <property type="protein sequence ID" value="DAA02510.1"/>
    <property type="molecule type" value="Genomic_DNA"/>
</dbReference>
<accession>Q6IGF4</accession>
<evidence type="ECO:0000256" key="1">
    <source>
        <dbReference type="SAM" id="MobiDB-lite"/>
    </source>
</evidence>
<sequence length="172" mass="19386">MCHQAADSGDGMVAEILPPIPEDPSRLAVELRSGRAPLDGRIPQNLLTTLVRQAKRSRFLPPLFIMFTTAFQRQFDGGKKCWPRCRYRTMILMMGSKRTEPNHKQKQKNQGNDKKTLGRGQLQQIAGMPMLIINNFYIFATSLGGFASQLKGELQWQGYLLCQPAKGHDNNP</sequence>
<proteinExistence type="predicted"/>
<gene>
    <name evidence="2" type="ORF">HDC06456</name>
</gene>
<evidence type="ECO:0000313" key="2">
    <source>
        <dbReference type="EMBL" id="DAA02510.1"/>
    </source>
</evidence>
<protein>
    <submittedName>
        <fullName evidence="2">HDC06456</fullName>
    </submittedName>
</protein>
<reference evidence="2" key="1">
    <citation type="journal article" date="2003" name="Genome Biol.">
        <title>An integrated gene annotation and transcriptional profiling approach towards the full gene content of the Drosophila genome.</title>
        <authorList>
            <person name="Hild M."/>
            <person name="Beckmann B."/>
            <person name="Haas S.A."/>
            <person name="Koch B."/>
            <person name="Solovyev V."/>
            <person name="Busold C."/>
            <person name="Fellenberg K."/>
            <person name="Boutros M."/>
            <person name="Vingron M."/>
            <person name="Sauer F."/>
            <person name="Hoheisel J.D."/>
            <person name="Paro R."/>
        </authorList>
    </citation>
    <scope>NUCLEOTIDE SEQUENCE</scope>
</reference>
<name>Q6IGF4_DROME</name>
<feature type="region of interest" description="Disordered" evidence="1">
    <location>
        <begin position="96"/>
        <end position="118"/>
    </location>
</feature>
<organism evidence="2">
    <name type="scientific">Drosophila melanogaster</name>
    <name type="common">Fruit fly</name>
    <dbReference type="NCBI Taxonomy" id="7227"/>
    <lineage>
        <taxon>Eukaryota</taxon>
        <taxon>Metazoa</taxon>
        <taxon>Ecdysozoa</taxon>
        <taxon>Arthropoda</taxon>
        <taxon>Hexapoda</taxon>
        <taxon>Insecta</taxon>
        <taxon>Pterygota</taxon>
        <taxon>Neoptera</taxon>
        <taxon>Endopterygota</taxon>
        <taxon>Diptera</taxon>
        <taxon>Brachycera</taxon>
        <taxon>Muscomorpha</taxon>
        <taxon>Ephydroidea</taxon>
        <taxon>Drosophilidae</taxon>
        <taxon>Drosophila</taxon>
        <taxon>Sophophora</taxon>
    </lineage>
</organism>
<dbReference type="AlphaFoldDB" id="Q6IGF4"/>